<dbReference type="EMBL" id="BPLQ01007675">
    <property type="protein sequence ID" value="GIY31465.1"/>
    <property type="molecule type" value="Genomic_DNA"/>
</dbReference>
<name>A0AAV4SCR5_9ARAC</name>
<reference evidence="1 2" key="1">
    <citation type="submission" date="2021-06" db="EMBL/GenBank/DDBJ databases">
        <title>Caerostris darwini draft genome.</title>
        <authorList>
            <person name="Kono N."/>
            <person name="Arakawa K."/>
        </authorList>
    </citation>
    <scope>NUCLEOTIDE SEQUENCE [LARGE SCALE GENOMIC DNA]</scope>
</reference>
<keyword evidence="2" id="KW-1185">Reference proteome</keyword>
<sequence>MQISDDRMGRRKHHFKFEPFLLLAPDSINFLEWVNSEHNSNSTGANQRSAPVCSRGWKRLPFNVDQSFGMQISNDRMGRKKHHFKFEPFLLLAEDSINFLEWTSQTNTLLGYAHNLITSPKTFAEHNGNSTEGSKAPIRDGLRCVPEGGSAFHSMLISRLACKFQTIAWEEGSFTLNSNRFFY</sequence>
<accession>A0AAV4SCR5</accession>
<evidence type="ECO:0000313" key="1">
    <source>
        <dbReference type="EMBL" id="GIY31465.1"/>
    </source>
</evidence>
<evidence type="ECO:0000313" key="2">
    <source>
        <dbReference type="Proteomes" id="UP001054837"/>
    </source>
</evidence>
<organism evidence="1 2">
    <name type="scientific">Caerostris darwini</name>
    <dbReference type="NCBI Taxonomy" id="1538125"/>
    <lineage>
        <taxon>Eukaryota</taxon>
        <taxon>Metazoa</taxon>
        <taxon>Ecdysozoa</taxon>
        <taxon>Arthropoda</taxon>
        <taxon>Chelicerata</taxon>
        <taxon>Arachnida</taxon>
        <taxon>Araneae</taxon>
        <taxon>Araneomorphae</taxon>
        <taxon>Entelegynae</taxon>
        <taxon>Araneoidea</taxon>
        <taxon>Araneidae</taxon>
        <taxon>Caerostris</taxon>
    </lineage>
</organism>
<comment type="caution">
    <text evidence="1">The sequence shown here is derived from an EMBL/GenBank/DDBJ whole genome shotgun (WGS) entry which is preliminary data.</text>
</comment>
<gene>
    <name evidence="1" type="ORF">CDAR_24551</name>
</gene>
<dbReference type="AlphaFoldDB" id="A0AAV4SCR5"/>
<dbReference type="Proteomes" id="UP001054837">
    <property type="component" value="Unassembled WGS sequence"/>
</dbReference>
<protein>
    <submittedName>
        <fullName evidence="1">Uncharacterized protein</fullName>
    </submittedName>
</protein>
<proteinExistence type="predicted"/>